<dbReference type="InterPro" id="IPR035914">
    <property type="entry name" value="Sperma_CUB_dom_sf"/>
</dbReference>
<feature type="disulfide bond" evidence="8">
    <location>
        <begin position="213"/>
        <end position="240"/>
    </location>
</feature>
<dbReference type="SUPFAM" id="SSF49854">
    <property type="entry name" value="Spermadhesin, CUB domain"/>
    <property type="match status" value="1"/>
</dbReference>
<evidence type="ECO:0000256" key="4">
    <source>
        <dbReference type="ARBA" id="ARBA00022989"/>
    </source>
</evidence>
<name>A0A2G8KAK7_STIJA</name>
<dbReference type="InterPro" id="IPR036772">
    <property type="entry name" value="SRCR-like_dom_sf"/>
</dbReference>
<dbReference type="SMART" id="SM00321">
    <property type="entry name" value="WSC"/>
    <property type="match status" value="1"/>
</dbReference>
<comment type="subcellular location">
    <subcellularLocation>
        <location evidence="1">Membrane</location>
        <topology evidence="1">Single-pass membrane protein</topology>
    </subcellularLocation>
</comment>
<proteinExistence type="predicted"/>
<evidence type="ECO:0000313" key="11">
    <source>
        <dbReference type="EMBL" id="PIK45046.1"/>
    </source>
</evidence>
<dbReference type="GO" id="GO:0005886">
    <property type="term" value="C:plasma membrane"/>
    <property type="evidence" value="ECO:0007669"/>
    <property type="project" value="TreeGrafter"/>
</dbReference>
<evidence type="ECO:0000259" key="10">
    <source>
        <dbReference type="PROSITE" id="PS51212"/>
    </source>
</evidence>
<reference evidence="11 12" key="1">
    <citation type="journal article" date="2017" name="PLoS Biol.">
        <title>The sea cucumber genome provides insights into morphological evolution and visceral regeneration.</title>
        <authorList>
            <person name="Zhang X."/>
            <person name="Sun L."/>
            <person name="Yuan J."/>
            <person name="Sun Y."/>
            <person name="Gao Y."/>
            <person name="Zhang L."/>
            <person name="Li S."/>
            <person name="Dai H."/>
            <person name="Hamel J.F."/>
            <person name="Liu C."/>
            <person name="Yu Y."/>
            <person name="Liu S."/>
            <person name="Lin W."/>
            <person name="Guo K."/>
            <person name="Jin S."/>
            <person name="Xu P."/>
            <person name="Storey K.B."/>
            <person name="Huan P."/>
            <person name="Zhang T."/>
            <person name="Zhou Y."/>
            <person name="Zhang J."/>
            <person name="Lin C."/>
            <person name="Li X."/>
            <person name="Xing L."/>
            <person name="Huo D."/>
            <person name="Sun M."/>
            <person name="Wang L."/>
            <person name="Mercier A."/>
            <person name="Li F."/>
            <person name="Yang H."/>
            <person name="Xiang J."/>
        </authorList>
    </citation>
    <scope>NUCLEOTIDE SEQUENCE [LARGE SCALE GENOMIC DNA]</scope>
    <source>
        <strain evidence="11">Shaxun</strain>
        <tissue evidence="11">Muscle</tissue>
    </source>
</reference>
<evidence type="ECO:0000256" key="7">
    <source>
        <dbReference type="ARBA" id="ARBA00023180"/>
    </source>
</evidence>
<keyword evidence="3" id="KW-0732">Signal</keyword>
<evidence type="ECO:0000256" key="6">
    <source>
        <dbReference type="ARBA" id="ARBA00023157"/>
    </source>
</evidence>
<dbReference type="InterPro" id="IPR000859">
    <property type="entry name" value="CUB_dom"/>
</dbReference>
<evidence type="ECO:0000256" key="3">
    <source>
        <dbReference type="ARBA" id="ARBA00022729"/>
    </source>
</evidence>
<feature type="domain" description="WSC" evidence="10">
    <location>
        <begin position="119"/>
        <end position="209"/>
    </location>
</feature>
<keyword evidence="12" id="KW-1185">Reference proteome</keyword>
<protein>
    <submittedName>
        <fullName evidence="11">Putative kremen protein 2</fullName>
    </submittedName>
</protein>
<dbReference type="EMBL" id="MRZV01000738">
    <property type="protein sequence ID" value="PIK45046.1"/>
    <property type="molecule type" value="Genomic_DNA"/>
</dbReference>
<keyword evidence="5" id="KW-0472">Membrane</keyword>
<accession>A0A2G8KAK7</accession>
<gene>
    <name evidence="11" type="ORF">BSL78_18102</name>
</gene>
<dbReference type="InterPro" id="IPR002889">
    <property type="entry name" value="WSC_carb-bd"/>
</dbReference>
<keyword evidence="4" id="KW-1133">Transmembrane helix</keyword>
<dbReference type="Gene3D" id="2.60.120.290">
    <property type="entry name" value="Spermadhesin, CUB domain"/>
    <property type="match status" value="1"/>
</dbReference>
<sequence length="321" mass="35297">MFYLYSGTCWCYTLSKPSFAFEPQSIWHGNLRHIHFKAEPLLCADENWNFKNAQLTCRSLGFSDAMMYTSESNEQDPDEKLAECIFETATNINSAATNIKCETISSSDCNEVAWLACQLPGFEGCYNSVNPSGYIQQSITDGVTIPKCLSSCRLNGYTYVALSNGINCYCSNELPRSTRRAASNCNKPCEGDSGQACGGGAYSAVYNSLLGSCEGSITSEVGFITSPGFPGDTISGADSCNWHFETSYFNRTLIRVIGAVFEGGSQLGLEFETVEIDSRSYIENDVTFTVDTEGAQSDTVWRTDEPITKEARNYMVQKNDC</sequence>
<dbReference type="PANTHER" id="PTHR24269:SF16">
    <property type="entry name" value="PROTEIN SLG1"/>
    <property type="match status" value="1"/>
</dbReference>
<evidence type="ECO:0000256" key="8">
    <source>
        <dbReference type="PROSITE-ProRule" id="PRU00059"/>
    </source>
</evidence>
<dbReference type="PROSITE" id="PS51212">
    <property type="entry name" value="WSC"/>
    <property type="match status" value="1"/>
</dbReference>
<keyword evidence="7" id="KW-0325">Glycoprotein</keyword>
<keyword evidence="2" id="KW-0812">Transmembrane</keyword>
<dbReference type="STRING" id="307972.A0A2G8KAK7"/>
<organism evidence="11 12">
    <name type="scientific">Stichopus japonicus</name>
    <name type="common">Sea cucumber</name>
    <dbReference type="NCBI Taxonomy" id="307972"/>
    <lineage>
        <taxon>Eukaryota</taxon>
        <taxon>Metazoa</taxon>
        <taxon>Echinodermata</taxon>
        <taxon>Eleutherozoa</taxon>
        <taxon>Echinozoa</taxon>
        <taxon>Holothuroidea</taxon>
        <taxon>Aspidochirotacea</taxon>
        <taxon>Aspidochirotida</taxon>
        <taxon>Stichopodidae</taxon>
        <taxon>Apostichopus</taxon>
    </lineage>
</organism>
<evidence type="ECO:0000259" key="9">
    <source>
        <dbReference type="PROSITE" id="PS01180"/>
    </source>
</evidence>
<dbReference type="Gene3D" id="3.10.250.10">
    <property type="entry name" value="SRCR-like domain"/>
    <property type="match status" value="1"/>
</dbReference>
<dbReference type="AlphaFoldDB" id="A0A2G8KAK7"/>
<dbReference type="Proteomes" id="UP000230750">
    <property type="component" value="Unassembled WGS sequence"/>
</dbReference>
<evidence type="ECO:0000256" key="1">
    <source>
        <dbReference type="ARBA" id="ARBA00004167"/>
    </source>
</evidence>
<dbReference type="PANTHER" id="PTHR24269">
    <property type="entry name" value="KREMEN PROTEIN"/>
    <property type="match status" value="1"/>
</dbReference>
<comment type="caution">
    <text evidence="11">The sequence shown here is derived from an EMBL/GenBank/DDBJ whole genome shotgun (WGS) entry which is preliminary data.</text>
</comment>
<dbReference type="SUPFAM" id="SSF56487">
    <property type="entry name" value="SRCR-like"/>
    <property type="match status" value="1"/>
</dbReference>
<evidence type="ECO:0000256" key="2">
    <source>
        <dbReference type="ARBA" id="ARBA00022692"/>
    </source>
</evidence>
<comment type="caution">
    <text evidence="8">Lacks conserved residue(s) required for the propagation of feature annotation.</text>
</comment>
<evidence type="ECO:0000313" key="12">
    <source>
        <dbReference type="Proteomes" id="UP000230750"/>
    </source>
</evidence>
<dbReference type="PROSITE" id="PS01180">
    <property type="entry name" value="CUB"/>
    <property type="match status" value="1"/>
</dbReference>
<dbReference type="InterPro" id="IPR051836">
    <property type="entry name" value="Kremen_rcpt"/>
</dbReference>
<dbReference type="OrthoDB" id="4781at2759"/>
<dbReference type="Pfam" id="PF01822">
    <property type="entry name" value="WSC"/>
    <property type="match status" value="1"/>
</dbReference>
<evidence type="ECO:0000256" key="5">
    <source>
        <dbReference type="ARBA" id="ARBA00023136"/>
    </source>
</evidence>
<feature type="domain" description="CUB" evidence="9">
    <location>
        <begin position="213"/>
        <end position="245"/>
    </location>
</feature>
<keyword evidence="6 8" id="KW-1015">Disulfide bond</keyword>